<dbReference type="PROSITE" id="PS50109">
    <property type="entry name" value="HIS_KIN"/>
    <property type="match status" value="1"/>
</dbReference>
<dbReference type="PROSITE" id="PS50110">
    <property type="entry name" value="RESPONSE_REGULATORY"/>
    <property type="match status" value="1"/>
</dbReference>
<evidence type="ECO:0000256" key="1">
    <source>
        <dbReference type="ARBA" id="ARBA00000085"/>
    </source>
</evidence>
<dbReference type="CDD" id="cd17774">
    <property type="entry name" value="CBS_two-component_sensor_histidine_kinase_repeat2"/>
    <property type="match status" value="1"/>
</dbReference>
<dbReference type="SMART" id="SM00065">
    <property type="entry name" value="GAF"/>
    <property type="match status" value="1"/>
</dbReference>
<dbReference type="Gene3D" id="1.10.287.130">
    <property type="match status" value="1"/>
</dbReference>
<evidence type="ECO:0000259" key="15">
    <source>
        <dbReference type="PROSITE" id="PS50113"/>
    </source>
</evidence>
<dbReference type="Pfam" id="PF02518">
    <property type="entry name" value="HATPase_c"/>
    <property type="match status" value="1"/>
</dbReference>
<gene>
    <name evidence="17" type="ORF">VB854_23965</name>
</gene>
<dbReference type="SUPFAM" id="SSF55874">
    <property type="entry name" value="ATPase domain of HSP90 chaperone/DNA topoisomerase II/histidine kinase"/>
    <property type="match status" value="1"/>
</dbReference>
<feature type="domain" description="PAS" evidence="14">
    <location>
        <begin position="666"/>
        <end position="723"/>
    </location>
</feature>
<evidence type="ECO:0000256" key="3">
    <source>
        <dbReference type="ARBA" id="ARBA00012438"/>
    </source>
</evidence>
<dbReference type="SMART" id="SM00448">
    <property type="entry name" value="REC"/>
    <property type="match status" value="1"/>
</dbReference>
<proteinExistence type="inferred from homology"/>
<dbReference type="Pfam" id="PF13426">
    <property type="entry name" value="PAS_9"/>
    <property type="match status" value="3"/>
</dbReference>
<feature type="domain" description="CBS" evidence="16">
    <location>
        <begin position="16"/>
        <end position="91"/>
    </location>
</feature>
<feature type="domain" description="CBS" evidence="16">
    <location>
        <begin position="167"/>
        <end position="234"/>
    </location>
</feature>
<dbReference type="Pfam" id="PF00512">
    <property type="entry name" value="HisKA"/>
    <property type="match status" value="1"/>
</dbReference>
<evidence type="ECO:0000256" key="7">
    <source>
        <dbReference type="ARBA" id="ARBA00023012"/>
    </source>
</evidence>
<dbReference type="InterPro" id="IPR036097">
    <property type="entry name" value="HisK_dim/P_sf"/>
</dbReference>
<dbReference type="PRINTS" id="PR00344">
    <property type="entry name" value="BCTRLSENSOR"/>
</dbReference>
<evidence type="ECO:0000259" key="16">
    <source>
        <dbReference type="PROSITE" id="PS51371"/>
    </source>
</evidence>
<keyword evidence="9" id="KW-0129">CBS domain</keyword>
<evidence type="ECO:0000259" key="14">
    <source>
        <dbReference type="PROSITE" id="PS50112"/>
    </source>
</evidence>
<feature type="domain" description="PAC" evidence="15">
    <location>
        <begin position="860"/>
        <end position="907"/>
    </location>
</feature>
<dbReference type="PROSITE" id="PS50112">
    <property type="entry name" value="PAS"/>
    <property type="match status" value="2"/>
</dbReference>
<dbReference type="InterPro" id="IPR000644">
    <property type="entry name" value="CBS_dom"/>
</dbReference>
<dbReference type="PROSITE" id="PS50113">
    <property type="entry name" value="PAC"/>
    <property type="match status" value="3"/>
</dbReference>
<dbReference type="PANTHER" id="PTHR43047">
    <property type="entry name" value="TWO-COMPONENT HISTIDINE PROTEIN KINASE"/>
    <property type="match status" value="1"/>
</dbReference>
<feature type="domain" description="Response regulatory" evidence="13">
    <location>
        <begin position="1188"/>
        <end position="1304"/>
    </location>
</feature>
<feature type="domain" description="PAC" evidence="15">
    <location>
        <begin position="611"/>
        <end position="662"/>
    </location>
</feature>
<name>A0ABU5U484_9CYAN</name>
<evidence type="ECO:0000256" key="4">
    <source>
        <dbReference type="ARBA" id="ARBA00022553"/>
    </source>
</evidence>
<dbReference type="SUPFAM" id="SSF55781">
    <property type="entry name" value="GAF domain-like"/>
    <property type="match status" value="1"/>
</dbReference>
<keyword evidence="4 8" id="KW-0597">Phosphoprotein</keyword>
<evidence type="ECO:0000256" key="9">
    <source>
        <dbReference type="PROSITE-ProRule" id="PRU00703"/>
    </source>
</evidence>
<dbReference type="CDD" id="cd16922">
    <property type="entry name" value="HATPase_EvgS-ArcB-TorS-like"/>
    <property type="match status" value="1"/>
</dbReference>
<reference evidence="17 18" key="1">
    <citation type="submission" date="2023-12" db="EMBL/GenBank/DDBJ databases">
        <title>Baltic Sea Cyanobacteria.</title>
        <authorList>
            <person name="Delbaje E."/>
            <person name="Fewer D.P."/>
            <person name="Shishido T.K."/>
        </authorList>
    </citation>
    <scope>NUCLEOTIDE SEQUENCE [LARGE SCALE GENOMIC DNA]</scope>
    <source>
        <strain evidence="17 18">CCNP 1315</strain>
    </source>
</reference>
<accession>A0ABU5U484</accession>
<dbReference type="InterPro" id="IPR011006">
    <property type="entry name" value="CheY-like_superfamily"/>
</dbReference>
<dbReference type="InterPro" id="IPR004358">
    <property type="entry name" value="Sig_transdc_His_kin-like_C"/>
</dbReference>
<dbReference type="InterPro" id="IPR003594">
    <property type="entry name" value="HATPase_dom"/>
</dbReference>
<dbReference type="NCBIfam" id="TIGR00229">
    <property type="entry name" value="sensory_box"/>
    <property type="match status" value="3"/>
</dbReference>
<protein>
    <recommendedName>
        <fullName evidence="3">histidine kinase</fullName>
        <ecNumber evidence="3">2.7.13.3</ecNumber>
    </recommendedName>
</protein>
<evidence type="ECO:0000256" key="6">
    <source>
        <dbReference type="ARBA" id="ARBA00022777"/>
    </source>
</evidence>
<evidence type="ECO:0000256" key="10">
    <source>
        <dbReference type="SAM" id="Coils"/>
    </source>
</evidence>
<dbReference type="InterPro" id="IPR016132">
    <property type="entry name" value="Phyto_chromo_attachment"/>
</dbReference>
<evidence type="ECO:0000256" key="2">
    <source>
        <dbReference type="ARBA" id="ARBA00006402"/>
    </source>
</evidence>
<dbReference type="PROSITE" id="PS51371">
    <property type="entry name" value="CBS"/>
    <property type="match status" value="4"/>
</dbReference>
<comment type="similarity">
    <text evidence="2">In the N-terminal section; belongs to the phytochrome family.</text>
</comment>
<evidence type="ECO:0000259" key="13">
    <source>
        <dbReference type="PROSITE" id="PS50110"/>
    </source>
</evidence>
<sequence>MLSNSVLEDGLWEQALIRNPLIVTPKTTISDALTLMSSHVSTCSLDEIERDSNLLFTKAKASCLLVVEGKELVGILTERDIVRLSAKGVQFHRQTVGDVMTKNIITLRQSDATDLFQILNLFQRHRIRHLPVLDDHQEIIGLLSHATLHQILRPAHLLRLRRVAEVMMTQTIQASPTCSVRDVAKLMATHRVSSVILVEEKTREDTQTKGLVPVGLVTEGDIVQFQALGLNLDKIQAKTVMSFPVFSVGVNDSLWDVRMLMYGKGVSRVVVTSEEGFLLGIVTQTTLLQAINPLEVYQLVEVLEKKLSYLEAEKLELIVTRNQELEHQVKERTQDLTNSVKREQLLTQITSRIRATLDLENILQITVTKIREFLDCDRMVVCQLYSGSRGKIVAESISNWNNILGIVIQDDCFQEDLISYYSDGKIHYISNIYQVGYPDCYVNFLEDNQVRACVIVPLFINDKLWGLLIGHQCDNFREWQNTEIDFLDNVAQQLVIAIHQAQLFQEKQQAEANLRQLNQQLEEKIQQRTEELQEREARLQNFFDNAPDLIQSVAPDGQILFVNKTWRNFLGYTEADLENLSIFDIIHPDCESCHSQCQQVLNSIINGISAVKLEVQLIAKNGNKIWVEGNLNGVYKKGKLLQSDGIFREITERKEADKKLQKTLKELSDFKSALDQSAIVAITDEKGTINYANDRFCEISQYSQQELIGKTHSLINSHYHSKEFFTDLWQTISRGEVWRGEIRNKAKDGSYYWVDSTIVPFLNSSGKPTQYLAIRNDITQKKKIEETLKQKLAAIEAAIDGIAILSGDTYTYLNQAHLKLFGYQHPEEVVGKSWQQLYSKAELQRLEQEVFPILMQQGHWRGEATAQRKDGSTFVEELSLTFTEDGNLICVCRDITERKEAEKELRQTNECLELTNLQLERATRAKDEFLANMSHELRTPLNAVIGMSEGLQEEVFGSINPAQQKAISIIEVSGQHLLDLINDILDLSKIEAGKLELEISSVSLKELLEHSLIFVRQQAIKKQIKLTTEIAPELNQKISLDQRRIRQVFINLLSNAMKFTPEGGEVTLIAELETEKTNSLKISVKDTGIGIASENLEKLFKPFVQLDSRLNRQYTGTGLGLALVRQIVELHQGEVSVSSQLGGGSCFSIYLPYSHQNQVSISEENTSVSASQTLSIDLPNPPKKSSSLILLAEDNQANIDTIYDYLTSYNYQLIIAKNGREAVDMAKKYQPNLILMDIQMPEMDGLEAIRQIRTDPSLSQVPIIAVTALAMTEDLEKCREVGANELMTKPLKLKKLLGMIQNLLNYN</sequence>
<dbReference type="InterPro" id="IPR005467">
    <property type="entry name" value="His_kinase_dom"/>
</dbReference>
<dbReference type="SMART" id="SM00387">
    <property type="entry name" value="HATPase_c"/>
    <property type="match status" value="1"/>
</dbReference>
<dbReference type="CDD" id="cd04620">
    <property type="entry name" value="CBS_two-component_sensor_histidine_kinase_repeat1"/>
    <property type="match status" value="1"/>
</dbReference>
<dbReference type="EC" id="2.7.13.3" evidence="3"/>
<dbReference type="InterPro" id="IPR029016">
    <property type="entry name" value="GAF-like_dom_sf"/>
</dbReference>
<dbReference type="Gene3D" id="3.40.50.2300">
    <property type="match status" value="1"/>
</dbReference>
<dbReference type="SMART" id="SM00086">
    <property type="entry name" value="PAC"/>
    <property type="match status" value="3"/>
</dbReference>
<dbReference type="PANTHER" id="PTHR43047:SF63">
    <property type="entry name" value="HISTIDINE KINASE"/>
    <property type="match status" value="1"/>
</dbReference>
<dbReference type="PROSITE" id="PS50046">
    <property type="entry name" value="PHYTOCHROME_2"/>
    <property type="match status" value="1"/>
</dbReference>
<dbReference type="EMBL" id="JAYGHT010000143">
    <property type="protein sequence ID" value="MEA5522002.1"/>
    <property type="molecule type" value="Genomic_DNA"/>
</dbReference>
<feature type="domain" description="CBS" evidence="16">
    <location>
        <begin position="241"/>
        <end position="302"/>
    </location>
</feature>
<dbReference type="Gene3D" id="3.30.450.40">
    <property type="match status" value="1"/>
</dbReference>
<dbReference type="InterPro" id="IPR046342">
    <property type="entry name" value="CBS_dom_sf"/>
</dbReference>
<feature type="domain" description="PAS" evidence="14">
    <location>
        <begin position="535"/>
        <end position="589"/>
    </location>
</feature>
<evidence type="ECO:0000313" key="17">
    <source>
        <dbReference type="EMBL" id="MEA5522002.1"/>
    </source>
</evidence>
<dbReference type="CDD" id="cd00130">
    <property type="entry name" value="PAS"/>
    <property type="match status" value="3"/>
</dbReference>
<organism evidence="17 18">
    <name type="scientific">Limnoraphis robusta CCNP1315</name>
    <dbReference type="NCBI Taxonomy" id="3110306"/>
    <lineage>
        <taxon>Bacteria</taxon>
        <taxon>Bacillati</taxon>
        <taxon>Cyanobacteriota</taxon>
        <taxon>Cyanophyceae</taxon>
        <taxon>Oscillatoriophycideae</taxon>
        <taxon>Oscillatoriales</taxon>
        <taxon>Sirenicapillariaceae</taxon>
        <taxon>Limnoraphis</taxon>
    </lineage>
</organism>
<dbReference type="Pfam" id="PF01590">
    <property type="entry name" value="GAF"/>
    <property type="match status" value="1"/>
</dbReference>
<dbReference type="Pfam" id="PF00072">
    <property type="entry name" value="Response_reg"/>
    <property type="match status" value="1"/>
</dbReference>
<keyword evidence="5" id="KW-0808">Transferase</keyword>
<feature type="domain" description="Histidine kinase" evidence="12">
    <location>
        <begin position="932"/>
        <end position="1155"/>
    </location>
</feature>
<dbReference type="InterPro" id="IPR003018">
    <property type="entry name" value="GAF"/>
</dbReference>
<evidence type="ECO:0000313" key="18">
    <source>
        <dbReference type="Proteomes" id="UP001301728"/>
    </source>
</evidence>
<dbReference type="InterPro" id="IPR003661">
    <property type="entry name" value="HisK_dim/P_dom"/>
</dbReference>
<dbReference type="CDD" id="cd00082">
    <property type="entry name" value="HisKA"/>
    <property type="match status" value="1"/>
</dbReference>
<dbReference type="SUPFAM" id="SSF54631">
    <property type="entry name" value="CBS-domain pair"/>
    <property type="match status" value="2"/>
</dbReference>
<dbReference type="InterPro" id="IPR001610">
    <property type="entry name" value="PAC"/>
</dbReference>
<dbReference type="SUPFAM" id="SSF47384">
    <property type="entry name" value="Homodimeric domain of signal transducing histidine kinase"/>
    <property type="match status" value="1"/>
</dbReference>
<dbReference type="Gene3D" id="3.10.580.10">
    <property type="entry name" value="CBS-domain"/>
    <property type="match status" value="2"/>
</dbReference>
<dbReference type="InterPro" id="IPR036890">
    <property type="entry name" value="HATPase_C_sf"/>
</dbReference>
<keyword evidence="7" id="KW-0902">Two-component regulatory system</keyword>
<dbReference type="InterPro" id="IPR000014">
    <property type="entry name" value="PAS"/>
</dbReference>
<dbReference type="SMART" id="SM00116">
    <property type="entry name" value="CBS"/>
    <property type="match status" value="4"/>
</dbReference>
<evidence type="ECO:0000256" key="5">
    <source>
        <dbReference type="ARBA" id="ARBA00022679"/>
    </source>
</evidence>
<feature type="domain" description="PAC" evidence="15">
    <location>
        <begin position="738"/>
        <end position="790"/>
    </location>
</feature>
<dbReference type="SUPFAM" id="SSF52172">
    <property type="entry name" value="CheY-like"/>
    <property type="match status" value="1"/>
</dbReference>
<feature type="modified residue" description="4-aspartylphosphate" evidence="8">
    <location>
        <position position="1237"/>
    </location>
</feature>
<dbReference type="Gene3D" id="3.30.450.20">
    <property type="entry name" value="PAS domain"/>
    <property type="match status" value="3"/>
</dbReference>
<dbReference type="Pfam" id="PF00571">
    <property type="entry name" value="CBS"/>
    <property type="match status" value="4"/>
</dbReference>
<feature type="domain" description="Phytochrome chromophore attachment site" evidence="11">
    <location>
        <begin position="358"/>
        <end position="493"/>
    </location>
</feature>
<dbReference type="SUPFAM" id="SSF55785">
    <property type="entry name" value="PYP-like sensor domain (PAS domain)"/>
    <property type="match status" value="3"/>
</dbReference>
<dbReference type="InterPro" id="IPR035965">
    <property type="entry name" value="PAS-like_dom_sf"/>
</dbReference>
<dbReference type="InterPro" id="IPR001789">
    <property type="entry name" value="Sig_transdc_resp-reg_receiver"/>
</dbReference>
<keyword evidence="6" id="KW-0418">Kinase</keyword>
<dbReference type="Gene3D" id="3.30.565.10">
    <property type="entry name" value="Histidine kinase-like ATPase, C-terminal domain"/>
    <property type="match status" value="1"/>
</dbReference>
<feature type="domain" description="CBS" evidence="16">
    <location>
        <begin position="100"/>
        <end position="158"/>
    </location>
</feature>
<evidence type="ECO:0000259" key="11">
    <source>
        <dbReference type="PROSITE" id="PS50046"/>
    </source>
</evidence>
<dbReference type="Proteomes" id="UP001301728">
    <property type="component" value="Unassembled WGS sequence"/>
</dbReference>
<dbReference type="RefSeq" id="WP_323224456.1">
    <property type="nucleotide sequence ID" value="NZ_JAYGHT010000143.1"/>
</dbReference>
<evidence type="ECO:0000256" key="8">
    <source>
        <dbReference type="PROSITE-ProRule" id="PRU00169"/>
    </source>
</evidence>
<comment type="catalytic activity">
    <reaction evidence="1">
        <text>ATP + protein L-histidine = ADP + protein N-phospho-L-histidine.</text>
        <dbReference type="EC" id="2.7.13.3"/>
    </reaction>
</comment>
<evidence type="ECO:0000259" key="12">
    <source>
        <dbReference type="PROSITE" id="PS50109"/>
    </source>
</evidence>
<dbReference type="SMART" id="SM00091">
    <property type="entry name" value="PAS"/>
    <property type="match status" value="3"/>
</dbReference>
<comment type="caution">
    <text evidence="17">The sequence shown here is derived from an EMBL/GenBank/DDBJ whole genome shotgun (WGS) entry which is preliminary data.</text>
</comment>
<dbReference type="InterPro" id="IPR000700">
    <property type="entry name" value="PAS-assoc_C"/>
</dbReference>
<dbReference type="SMART" id="SM00388">
    <property type="entry name" value="HisKA"/>
    <property type="match status" value="1"/>
</dbReference>
<keyword evidence="10" id="KW-0175">Coiled coil</keyword>
<keyword evidence="18" id="KW-1185">Reference proteome</keyword>
<feature type="coiled-coil region" evidence="10">
    <location>
        <begin position="500"/>
        <end position="538"/>
    </location>
</feature>